<dbReference type="NCBIfam" id="TIGR00711">
    <property type="entry name" value="efflux_EmrB"/>
    <property type="match status" value="1"/>
</dbReference>
<evidence type="ECO:0000256" key="1">
    <source>
        <dbReference type="ARBA" id="ARBA00004651"/>
    </source>
</evidence>
<feature type="transmembrane region" description="Helical" evidence="7">
    <location>
        <begin position="143"/>
        <end position="165"/>
    </location>
</feature>
<name>A0A5B8U239_9ACTN</name>
<evidence type="ECO:0000313" key="10">
    <source>
        <dbReference type="Proteomes" id="UP000321805"/>
    </source>
</evidence>
<dbReference type="Gene3D" id="1.20.1250.20">
    <property type="entry name" value="MFS general substrate transporter like domains"/>
    <property type="match status" value="1"/>
</dbReference>
<feature type="transmembrane region" description="Helical" evidence="7">
    <location>
        <begin position="334"/>
        <end position="355"/>
    </location>
</feature>
<dbReference type="Proteomes" id="UP000321805">
    <property type="component" value="Chromosome"/>
</dbReference>
<keyword evidence="2" id="KW-0813">Transport</keyword>
<organism evidence="9 10">
    <name type="scientific">Baekduia soli</name>
    <dbReference type="NCBI Taxonomy" id="496014"/>
    <lineage>
        <taxon>Bacteria</taxon>
        <taxon>Bacillati</taxon>
        <taxon>Actinomycetota</taxon>
        <taxon>Thermoleophilia</taxon>
        <taxon>Solirubrobacterales</taxon>
        <taxon>Baekduiaceae</taxon>
        <taxon>Baekduia</taxon>
    </lineage>
</organism>
<dbReference type="InterPro" id="IPR020846">
    <property type="entry name" value="MFS_dom"/>
</dbReference>
<protein>
    <submittedName>
        <fullName evidence="9">MFS transporter</fullName>
    </submittedName>
</protein>
<accession>A0A5B8U239</accession>
<dbReference type="SUPFAM" id="SSF103473">
    <property type="entry name" value="MFS general substrate transporter"/>
    <property type="match status" value="1"/>
</dbReference>
<dbReference type="EMBL" id="CP042430">
    <property type="protein sequence ID" value="QEC47000.1"/>
    <property type="molecule type" value="Genomic_DNA"/>
</dbReference>
<evidence type="ECO:0000259" key="8">
    <source>
        <dbReference type="PROSITE" id="PS50850"/>
    </source>
</evidence>
<dbReference type="AlphaFoldDB" id="A0A5B8U239"/>
<keyword evidence="10" id="KW-1185">Reference proteome</keyword>
<feature type="transmembrane region" description="Helical" evidence="7">
    <location>
        <begin position="84"/>
        <end position="107"/>
    </location>
</feature>
<feature type="transmembrane region" description="Helical" evidence="7">
    <location>
        <begin position="205"/>
        <end position="225"/>
    </location>
</feature>
<keyword evidence="3" id="KW-1003">Cell membrane</keyword>
<feature type="domain" description="Major facilitator superfamily (MFS) profile" evidence="8">
    <location>
        <begin position="18"/>
        <end position="469"/>
    </location>
</feature>
<dbReference type="KEGG" id="bsol:FSW04_04950"/>
<evidence type="ECO:0000256" key="4">
    <source>
        <dbReference type="ARBA" id="ARBA00022692"/>
    </source>
</evidence>
<dbReference type="PROSITE" id="PS50850">
    <property type="entry name" value="MFS"/>
    <property type="match status" value="1"/>
</dbReference>
<dbReference type="PANTHER" id="PTHR42718">
    <property type="entry name" value="MAJOR FACILITATOR SUPERFAMILY MULTIDRUG TRANSPORTER MFSC"/>
    <property type="match status" value="1"/>
</dbReference>
<evidence type="ECO:0000256" key="6">
    <source>
        <dbReference type="ARBA" id="ARBA00023136"/>
    </source>
</evidence>
<dbReference type="Pfam" id="PF07690">
    <property type="entry name" value="MFS_1"/>
    <property type="match status" value="1"/>
</dbReference>
<feature type="transmembrane region" description="Helical" evidence="7">
    <location>
        <begin position="310"/>
        <end position="327"/>
    </location>
</feature>
<gene>
    <name evidence="9" type="ORF">FSW04_04950</name>
</gene>
<sequence>MSSSPPQDAPVARHWLPVVVVVCLAQFMVVLDATITNVALPAIQADLQFSATDLQWVVNAYTLVFGGFLLLGGRAGDLLGRRRLFVAGITLFTFASLMDALATSPGWLVGARALQGLGAALVSPAALSIITTTVPEGPDRAKALGAFAAISGGGGAVGLLLGGFLVDALSWQWVFFINLPVGLATLVLALRVVPESRAGDRAGGFDLAGATLVTGGLGLLTYTIVKTQEFGWTSARTLAFGAAAVALLLAFGALQTRRAAPLVRLSIFRVRTLSIANAATLLLMGGMYSLFYFGSLYFQQIKGDNALETGLAFVPMTVGIIAGSVLSQRLLVRFGVKAVLAAGLGLGTLGLLWMTTLTPDTAYFTGFLPGLALLAIGIGNAFVPLTLIATGGVAPEDQGLASGLFNTSQQIGGALGLAILTTVANSATDGAGGVRADALVHGYTTAFAVGAGLLALGAVTVTVLLRSREANASAASAEGVEALAVA</sequence>
<keyword evidence="4 7" id="KW-0812">Transmembrane</keyword>
<feature type="transmembrane region" description="Helical" evidence="7">
    <location>
        <begin position="440"/>
        <end position="465"/>
    </location>
</feature>
<dbReference type="PANTHER" id="PTHR42718:SF46">
    <property type="entry name" value="BLR6921 PROTEIN"/>
    <property type="match status" value="1"/>
</dbReference>
<feature type="transmembrane region" description="Helical" evidence="7">
    <location>
        <begin position="237"/>
        <end position="254"/>
    </location>
</feature>
<feature type="transmembrane region" description="Helical" evidence="7">
    <location>
        <begin position="12"/>
        <end position="34"/>
    </location>
</feature>
<feature type="transmembrane region" description="Helical" evidence="7">
    <location>
        <begin position="113"/>
        <end position="131"/>
    </location>
</feature>
<dbReference type="InterPro" id="IPR036259">
    <property type="entry name" value="MFS_trans_sf"/>
</dbReference>
<feature type="transmembrane region" description="Helical" evidence="7">
    <location>
        <begin position="54"/>
        <end position="72"/>
    </location>
</feature>
<feature type="transmembrane region" description="Helical" evidence="7">
    <location>
        <begin position="171"/>
        <end position="193"/>
    </location>
</feature>
<feature type="transmembrane region" description="Helical" evidence="7">
    <location>
        <begin position="275"/>
        <end position="298"/>
    </location>
</feature>
<evidence type="ECO:0000256" key="7">
    <source>
        <dbReference type="SAM" id="Phobius"/>
    </source>
</evidence>
<evidence type="ECO:0000313" key="9">
    <source>
        <dbReference type="EMBL" id="QEC47000.1"/>
    </source>
</evidence>
<keyword evidence="5 7" id="KW-1133">Transmembrane helix</keyword>
<reference evidence="9 10" key="1">
    <citation type="journal article" date="2018" name="J. Microbiol.">
        <title>Baekduia soli gen. nov., sp. nov., a novel bacterium isolated from the soil of Baekdu Mountain and proposal of a novel family name, Baekduiaceae fam. nov.</title>
        <authorList>
            <person name="An D.S."/>
            <person name="Siddiqi M.Z."/>
            <person name="Kim K.H."/>
            <person name="Yu H.S."/>
            <person name="Im W.T."/>
        </authorList>
    </citation>
    <scope>NUCLEOTIDE SEQUENCE [LARGE SCALE GENOMIC DNA]</scope>
    <source>
        <strain evidence="9 10">BR7-21</strain>
    </source>
</reference>
<proteinExistence type="predicted"/>
<dbReference type="InterPro" id="IPR004638">
    <property type="entry name" value="EmrB-like"/>
</dbReference>
<dbReference type="OrthoDB" id="3218494at2"/>
<dbReference type="GO" id="GO:0022857">
    <property type="term" value="F:transmembrane transporter activity"/>
    <property type="evidence" value="ECO:0007669"/>
    <property type="project" value="InterPro"/>
</dbReference>
<evidence type="ECO:0000256" key="5">
    <source>
        <dbReference type="ARBA" id="ARBA00022989"/>
    </source>
</evidence>
<dbReference type="GO" id="GO:0005886">
    <property type="term" value="C:plasma membrane"/>
    <property type="evidence" value="ECO:0007669"/>
    <property type="project" value="UniProtKB-SubCell"/>
</dbReference>
<keyword evidence="6 7" id="KW-0472">Membrane</keyword>
<dbReference type="Gene3D" id="1.20.1720.10">
    <property type="entry name" value="Multidrug resistance protein D"/>
    <property type="match status" value="1"/>
</dbReference>
<evidence type="ECO:0000256" key="3">
    <source>
        <dbReference type="ARBA" id="ARBA00022475"/>
    </source>
</evidence>
<dbReference type="CDD" id="cd17321">
    <property type="entry name" value="MFS_MMR_MDR_like"/>
    <property type="match status" value="1"/>
</dbReference>
<feature type="transmembrane region" description="Helical" evidence="7">
    <location>
        <begin position="411"/>
        <end position="428"/>
    </location>
</feature>
<evidence type="ECO:0000256" key="2">
    <source>
        <dbReference type="ARBA" id="ARBA00022448"/>
    </source>
</evidence>
<feature type="transmembrane region" description="Helical" evidence="7">
    <location>
        <begin position="367"/>
        <end position="390"/>
    </location>
</feature>
<dbReference type="InterPro" id="IPR011701">
    <property type="entry name" value="MFS"/>
</dbReference>
<comment type="subcellular location">
    <subcellularLocation>
        <location evidence="1">Cell membrane</location>
        <topology evidence="1">Multi-pass membrane protein</topology>
    </subcellularLocation>
</comment>
<dbReference type="RefSeq" id="WP_146916873.1">
    <property type="nucleotide sequence ID" value="NZ_CP042430.1"/>
</dbReference>